<organism evidence="3 4">
    <name type="scientific">Peribacillus glennii</name>
    <dbReference type="NCBI Taxonomy" id="2303991"/>
    <lineage>
        <taxon>Bacteria</taxon>
        <taxon>Bacillati</taxon>
        <taxon>Bacillota</taxon>
        <taxon>Bacilli</taxon>
        <taxon>Bacillales</taxon>
        <taxon>Bacillaceae</taxon>
        <taxon>Peribacillus</taxon>
    </lineage>
</organism>
<proteinExistence type="predicted"/>
<dbReference type="OrthoDB" id="2965336at2"/>
<keyword evidence="2" id="KW-0812">Transmembrane</keyword>
<dbReference type="Proteomes" id="UP000262939">
    <property type="component" value="Unassembled WGS sequence"/>
</dbReference>
<evidence type="ECO:0008006" key="5">
    <source>
        <dbReference type="Google" id="ProtNLM"/>
    </source>
</evidence>
<feature type="compositionally biased region" description="Basic and acidic residues" evidence="1">
    <location>
        <begin position="77"/>
        <end position="86"/>
    </location>
</feature>
<dbReference type="EMBL" id="QVTD01000003">
    <property type="protein sequence ID" value="RFU65576.1"/>
    <property type="molecule type" value="Genomic_DNA"/>
</dbReference>
<gene>
    <name evidence="3" type="ORF">D0466_06770</name>
</gene>
<feature type="transmembrane region" description="Helical" evidence="2">
    <location>
        <begin position="46"/>
        <end position="67"/>
    </location>
</feature>
<keyword evidence="2" id="KW-0472">Membrane</keyword>
<accession>A0A372LIW8</accession>
<evidence type="ECO:0000313" key="3">
    <source>
        <dbReference type="EMBL" id="RFU65576.1"/>
    </source>
</evidence>
<reference evidence="3 4" key="1">
    <citation type="submission" date="2018-08" db="EMBL/GenBank/DDBJ databases">
        <title>Bacillus chawlae sp. nov., Bacillus glennii sp. nov., and Bacillus saganii sp. nov. Isolated from the Vehicle Assembly Building at Kennedy Space Center where the Viking Spacecraft were Assembled.</title>
        <authorList>
            <person name="Seuylemezian A."/>
            <person name="Vaishampayan P."/>
        </authorList>
    </citation>
    <scope>NUCLEOTIDE SEQUENCE [LARGE SCALE GENOMIC DNA]</scope>
    <source>
        <strain evidence="3 4">V44-8</strain>
    </source>
</reference>
<evidence type="ECO:0000313" key="4">
    <source>
        <dbReference type="Proteomes" id="UP000262939"/>
    </source>
</evidence>
<dbReference type="AlphaFoldDB" id="A0A372LIW8"/>
<comment type="caution">
    <text evidence="3">The sequence shown here is derived from an EMBL/GenBank/DDBJ whole genome shotgun (WGS) entry which is preliminary data.</text>
</comment>
<keyword evidence="2" id="KW-1133">Transmembrane helix</keyword>
<evidence type="ECO:0000256" key="1">
    <source>
        <dbReference type="SAM" id="MobiDB-lite"/>
    </source>
</evidence>
<keyword evidence="4" id="KW-1185">Reference proteome</keyword>
<evidence type="ECO:0000256" key="2">
    <source>
        <dbReference type="SAM" id="Phobius"/>
    </source>
</evidence>
<protein>
    <recommendedName>
        <fullName evidence="5">GerMN domain-containing protein</fullName>
    </recommendedName>
</protein>
<name>A0A372LIW8_9BACI</name>
<feature type="region of interest" description="Disordered" evidence="1">
    <location>
        <begin position="77"/>
        <end position="121"/>
    </location>
</feature>
<sequence length="419" mass="45998">MKRSRWNDGDIEELLRNLPDIKDKRNPGDIYQRIGLREGKERRRNWVPFLAAVSALFLLAVLASTYITGQKEMATKGENMEQKAADNDSQSEKAASVDEQDPSGSTASPEGEEKGMTDTQKETSELNNLQVNKGHSQEESKAEVNGKKSVILSAYSVVASDVKSPSVITVGVPDKQANYVVPVTYIAEEEIPGGSVGRLQKAMSVLDEESLGLTEYFPLDVKMTAGSDGRAINIDIPKGSELLLEDMLFFSVLQETFKYHGVEKLTFSANGKPGVEFSHMGPLKELTINQTDNKAYLIYRLDDSSPKLLVPSNTSYQSIDQALEAMKNGTEDPTILPSIPAGFAWESVEKEGSNVVIELSGATELKDNEEYLRALEAILFTAKNFGYGHVEFENAKVGTIGPYNLKKPLPVLVAPNRIN</sequence>
<feature type="compositionally biased region" description="Basic and acidic residues" evidence="1">
    <location>
        <begin position="111"/>
        <end position="121"/>
    </location>
</feature>
<dbReference type="RefSeq" id="WP_117321749.1">
    <property type="nucleotide sequence ID" value="NZ_QVTD01000003.1"/>
</dbReference>